<evidence type="ECO:0000256" key="5">
    <source>
        <dbReference type="ARBA" id="ARBA00023163"/>
    </source>
</evidence>
<feature type="compositionally biased region" description="Low complexity" evidence="9">
    <location>
        <begin position="121"/>
        <end position="134"/>
    </location>
</feature>
<accession>A0A2T7NQK4</accession>
<dbReference type="SUPFAM" id="SSF46689">
    <property type="entry name" value="Homeodomain-like"/>
    <property type="match status" value="1"/>
</dbReference>
<dbReference type="PANTHER" id="PTHR14618:SF0">
    <property type="entry name" value="HOMEOBOX-CONTAINING PROTEIN 1"/>
    <property type="match status" value="1"/>
</dbReference>
<protein>
    <submittedName>
        <fullName evidence="13">Uncharacterized protein</fullName>
    </submittedName>
</protein>
<dbReference type="CDD" id="cd00086">
    <property type="entry name" value="homeodomain"/>
    <property type="match status" value="1"/>
</dbReference>
<dbReference type="PROSITE" id="PS50071">
    <property type="entry name" value="HOMEOBOX_2"/>
    <property type="match status" value="1"/>
</dbReference>
<dbReference type="Gene3D" id="1.10.260.40">
    <property type="entry name" value="lambda repressor-like DNA-binding domains"/>
    <property type="match status" value="1"/>
</dbReference>
<evidence type="ECO:0000256" key="3">
    <source>
        <dbReference type="ARBA" id="ARBA00023125"/>
    </source>
</evidence>
<dbReference type="PROSITE" id="PS51937">
    <property type="entry name" value="HNF_P1"/>
    <property type="match status" value="1"/>
</dbReference>
<sequence>MQPRKAAGLSAAGMYFYWLKLQLTKVLCEEMASSAHRLQPTFSIEQIELIRRLRNSGLTKEQLLQAFESLERIDSELGNLYTVPISLSQAKSFAAAPAQASSSRGFLLHNSVSQSVESPPAAHSHINSITSSTSQHVNRRFQGVRRVRDVSNDSEDGCDEGSDGSNISGIQMNILEAHPGTKPLVLLSDSGLMQEVDLFLKKGTEKVHEEIRDFFFANPNFTHSDIALAAGVSVTCVSKFLVGNFTSLPNIVLRRLTQWFLTTRNQHQNAQHQQRCNTSTSKMLRDVVQERLNGGTSPDKGILHMTASGDGVTIDAKPIDCLSAVSSVYTGIGMSEGLDVHFTPRRERFTFRKQHLEILEACFKTNQYPTYEERNEIANRCNNSMESTTGRGLGEKERMTAQNVAYWFSNRRKDIKRLAREGGIDMSEVILPSRVRRSPTPSFYNMSINYMPVDMPSVGPIAFPVASFARTTSDSLTGETGNLSSDSQSSDAVTVKQEPLDEPDYLKVVTPFTSSVRTPGAAVERISSQLLSSAGSGRTGASSIDTAADVHKSVSKLEVATVDSSDTDVQSTLAEIQSEDVQ</sequence>
<evidence type="ECO:0000259" key="11">
    <source>
        <dbReference type="PROSITE" id="PS51936"/>
    </source>
</evidence>
<evidence type="ECO:0000259" key="12">
    <source>
        <dbReference type="PROSITE" id="PS51937"/>
    </source>
</evidence>
<keyword evidence="5" id="KW-0804">Transcription</keyword>
<dbReference type="STRING" id="400727.A0A2T7NQK4"/>
<feature type="DNA-binding region" description="Homeobox" evidence="7">
    <location>
        <begin position="344"/>
        <end position="419"/>
    </location>
</feature>
<dbReference type="GO" id="GO:0005634">
    <property type="term" value="C:nucleus"/>
    <property type="evidence" value="ECO:0007669"/>
    <property type="project" value="UniProtKB-SubCell"/>
</dbReference>
<dbReference type="OrthoDB" id="5856131at2759"/>
<dbReference type="InterPro" id="IPR001356">
    <property type="entry name" value="HD"/>
</dbReference>
<gene>
    <name evidence="13" type="ORF">C0Q70_16720</name>
</gene>
<reference evidence="13 14" key="1">
    <citation type="submission" date="2018-04" db="EMBL/GenBank/DDBJ databases">
        <title>The genome of golden apple snail Pomacea canaliculata provides insight into stress tolerance and invasive adaptation.</title>
        <authorList>
            <person name="Liu C."/>
            <person name="Liu B."/>
            <person name="Ren Y."/>
            <person name="Zhang Y."/>
            <person name="Wang H."/>
            <person name="Li S."/>
            <person name="Jiang F."/>
            <person name="Yin L."/>
            <person name="Zhang G."/>
            <person name="Qian W."/>
            <person name="Fan W."/>
        </authorList>
    </citation>
    <scope>NUCLEOTIDE SEQUENCE [LARGE SCALE GENOMIC DNA]</scope>
    <source>
        <strain evidence="13">SZHN2017</strain>
        <tissue evidence="13">Muscle</tissue>
    </source>
</reference>
<comment type="subcellular location">
    <subcellularLocation>
        <location evidence="1 7 8">Nucleus</location>
    </subcellularLocation>
</comment>
<dbReference type="InterPro" id="IPR010982">
    <property type="entry name" value="Lambda_DNA-bd_dom_sf"/>
</dbReference>
<dbReference type="Gene3D" id="1.10.10.60">
    <property type="entry name" value="Homeodomain-like"/>
    <property type="match status" value="1"/>
</dbReference>
<dbReference type="GO" id="GO:0045893">
    <property type="term" value="P:positive regulation of DNA-templated transcription"/>
    <property type="evidence" value="ECO:0007669"/>
    <property type="project" value="InterPro"/>
</dbReference>
<keyword evidence="4 7" id="KW-0371">Homeobox</keyword>
<keyword evidence="14" id="KW-1185">Reference proteome</keyword>
<dbReference type="AlphaFoldDB" id="A0A2T7NQK4"/>
<dbReference type="PROSITE" id="PS51936">
    <property type="entry name" value="POU_4"/>
    <property type="match status" value="1"/>
</dbReference>
<dbReference type="PANTHER" id="PTHR14618">
    <property type="entry name" value="HOMEODOX-CONTAINING PROTEIN 1 HMBOX1"/>
    <property type="match status" value="1"/>
</dbReference>
<keyword evidence="6 7" id="KW-0539">Nucleus</keyword>
<evidence type="ECO:0000256" key="2">
    <source>
        <dbReference type="ARBA" id="ARBA00023015"/>
    </source>
</evidence>
<evidence type="ECO:0000313" key="13">
    <source>
        <dbReference type="EMBL" id="PVD23448.1"/>
    </source>
</evidence>
<name>A0A2T7NQK4_POMCA</name>
<dbReference type="SMART" id="SM00389">
    <property type="entry name" value="HOX"/>
    <property type="match status" value="1"/>
</dbReference>
<comment type="caution">
    <text evidence="13">The sequence shown here is derived from an EMBL/GenBank/DDBJ whole genome shotgun (WGS) entry which is preliminary data.</text>
</comment>
<dbReference type="InterPro" id="IPR044869">
    <property type="entry name" value="HNF-1_POU"/>
</dbReference>
<dbReference type="GO" id="GO:0003691">
    <property type="term" value="F:double-stranded telomeric DNA binding"/>
    <property type="evidence" value="ECO:0007669"/>
    <property type="project" value="InterPro"/>
</dbReference>
<evidence type="ECO:0000256" key="6">
    <source>
        <dbReference type="ARBA" id="ARBA00023242"/>
    </source>
</evidence>
<feature type="domain" description="POU-specific atypical" evidence="11">
    <location>
        <begin position="179"/>
        <end position="276"/>
    </location>
</feature>
<evidence type="ECO:0000256" key="9">
    <source>
        <dbReference type="SAM" id="MobiDB-lite"/>
    </source>
</evidence>
<feature type="region of interest" description="Disordered" evidence="9">
    <location>
        <begin position="474"/>
        <end position="498"/>
    </location>
</feature>
<evidence type="ECO:0000259" key="10">
    <source>
        <dbReference type="PROSITE" id="PS50071"/>
    </source>
</evidence>
<feature type="compositionally biased region" description="Polar residues" evidence="9">
    <location>
        <begin position="474"/>
        <end position="492"/>
    </location>
</feature>
<dbReference type="Proteomes" id="UP000245119">
    <property type="component" value="Linkage Group LG10"/>
</dbReference>
<evidence type="ECO:0000256" key="1">
    <source>
        <dbReference type="ARBA" id="ARBA00004123"/>
    </source>
</evidence>
<dbReference type="InterPro" id="IPR006899">
    <property type="entry name" value="HNF-1_N"/>
</dbReference>
<proteinExistence type="predicted"/>
<evidence type="ECO:0000256" key="4">
    <source>
        <dbReference type="ARBA" id="ARBA00023155"/>
    </source>
</evidence>
<evidence type="ECO:0000256" key="8">
    <source>
        <dbReference type="RuleBase" id="RU000682"/>
    </source>
</evidence>
<keyword evidence="2" id="KW-0805">Transcription regulation</keyword>
<feature type="domain" description="HNF-p1" evidence="12">
    <location>
        <begin position="38"/>
        <end position="69"/>
    </location>
</feature>
<dbReference type="Pfam" id="PF04814">
    <property type="entry name" value="HNF-1_N"/>
    <property type="match status" value="1"/>
</dbReference>
<keyword evidence="3 7" id="KW-0238">DNA-binding</keyword>
<evidence type="ECO:0000313" key="14">
    <source>
        <dbReference type="Proteomes" id="UP000245119"/>
    </source>
</evidence>
<dbReference type="EMBL" id="PZQS01000010">
    <property type="protein sequence ID" value="PVD23448.1"/>
    <property type="molecule type" value="Genomic_DNA"/>
</dbReference>
<feature type="region of interest" description="Disordered" evidence="9">
    <location>
        <begin position="117"/>
        <end position="136"/>
    </location>
</feature>
<feature type="domain" description="Homeobox" evidence="10">
    <location>
        <begin position="342"/>
        <end position="418"/>
    </location>
</feature>
<dbReference type="InterPro" id="IPR009057">
    <property type="entry name" value="Homeodomain-like_sf"/>
</dbReference>
<dbReference type="InterPro" id="IPR040363">
    <property type="entry name" value="HMBOX1"/>
</dbReference>
<dbReference type="Pfam" id="PF00046">
    <property type="entry name" value="Homeodomain"/>
    <property type="match status" value="1"/>
</dbReference>
<organism evidence="13 14">
    <name type="scientific">Pomacea canaliculata</name>
    <name type="common">Golden apple snail</name>
    <dbReference type="NCBI Taxonomy" id="400727"/>
    <lineage>
        <taxon>Eukaryota</taxon>
        <taxon>Metazoa</taxon>
        <taxon>Spiralia</taxon>
        <taxon>Lophotrochozoa</taxon>
        <taxon>Mollusca</taxon>
        <taxon>Gastropoda</taxon>
        <taxon>Caenogastropoda</taxon>
        <taxon>Architaenioglossa</taxon>
        <taxon>Ampullarioidea</taxon>
        <taxon>Ampullariidae</taxon>
        <taxon>Pomacea</taxon>
    </lineage>
</organism>
<evidence type="ECO:0000256" key="7">
    <source>
        <dbReference type="PROSITE-ProRule" id="PRU00108"/>
    </source>
</evidence>
<dbReference type="InterPro" id="IPR044866">
    <property type="entry name" value="HNF_P1"/>
</dbReference>